<keyword evidence="3" id="KW-1185">Reference proteome</keyword>
<evidence type="ECO:0000313" key="2">
    <source>
        <dbReference type="EMBL" id="MDQ0156135.1"/>
    </source>
</evidence>
<organism evidence="2 3">
    <name type="scientific">Anoxybacillus andreesenii</name>
    <dbReference type="NCBI Taxonomy" id="1325932"/>
    <lineage>
        <taxon>Bacteria</taxon>
        <taxon>Bacillati</taxon>
        <taxon>Bacillota</taxon>
        <taxon>Bacilli</taxon>
        <taxon>Bacillales</taxon>
        <taxon>Anoxybacillaceae</taxon>
        <taxon>Anoxybacillus</taxon>
    </lineage>
</organism>
<evidence type="ECO:0000313" key="3">
    <source>
        <dbReference type="Proteomes" id="UP001231362"/>
    </source>
</evidence>
<sequence length="92" mass="10174">MKNKFILSALLSATLLTACSAGDSNEDASPKQDVNIKDLVQEYSGVKMEDKSASITSKELLIKDENRKETTYDLTGEEFFVSIAPYVNETHP</sequence>
<accession>A0ABT9V5L5</accession>
<dbReference type="EMBL" id="JAUSTU010000010">
    <property type="protein sequence ID" value="MDQ0156135.1"/>
    <property type="molecule type" value="Genomic_DNA"/>
</dbReference>
<reference evidence="2 3" key="1">
    <citation type="submission" date="2023-07" db="EMBL/GenBank/DDBJ databases">
        <title>Genomic Encyclopedia of Type Strains, Phase IV (KMG-IV): sequencing the most valuable type-strain genomes for metagenomic binning, comparative biology and taxonomic classification.</title>
        <authorList>
            <person name="Goeker M."/>
        </authorList>
    </citation>
    <scope>NUCLEOTIDE SEQUENCE [LARGE SCALE GENOMIC DNA]</scope>
    <source>
        <strain evidence="2 3">DSM 23948</strain>
    </source>
</reference>
<feature type="chain" id="PRO_5045684513" description="Lipoprotein" evidence="1">
    <location>
        <begin position="22"/>
        <end position="92"/>
    </location>
</feature>
<protein>
    <recommendedName>
        <fullName evidence="4">Lipoprotein</fullName>
    </recommendedName>
</protein>
<keyword evidence="1" id="KW-0732">Signal</keyword>
<gene>
    <name evidence="2" type="ORF">J2S07_002453</name>
</gene>
<dbReference type="PROSITE" id="PS51257">
    <property type="entry name" value="PROKAR_LIPOPROTEIN"/>
    <property type="match status" value="1"/>
</dbReference>
<evidence type="ECO:0000256" key="1">
    <source>
        <dbReference type="SAM" id="SignalP"/>
    </source>
</evidence>
<evidence type="ECO:0008006" key="4">
    <source>
        <dbReference type="Google" id="ProtNLM"/>
    </source>
</evidence>
<proteinExistence type="predicted"/>
<dbReference type="Pfam" id="PF21172">
    <property type="entry name" value="CueP"/>
    <property type="match status" value="1"/>
</dbReference>
<feature type="signal peptide" evidence="1">
    <location>
        <begin position="1"/>
        <end position="21"/>
    </location>
</feature>
<dbReference type="Proteomes" id="UP001231362">
    <property type="component" value="Unassembled WGS sequence"/>
</dbReference>
<name>A0ABT9V5L5_9BACL</name>
<comment type="caution">
    <text evidence="2">The sequence shown here is derived from an EMBL/GenBank/DDBJ whole genome shotgun (WGS) entry which is preliminary data.</text>
</comment>
<dbReference type="Gene3D" id="2.60.40.3700">
    <property type="match status" value="1"/>
</dbReference>
<dbReference type="InterPro" id="IPR047808">
    <property type="entry name" value="CueP-like"/>
</dbReference>